<accession>D2A124</accession>
<sequence length="2023" mass="230773">MDGDLIEKLLQTSGLSCEDLLVKLQQYKLKQSSKSQENKQDENLVYGENGREQQCTTNNDNSVILETQSSTVDSSNGANDITPEEHTTEVADKPVEEKSETDHKDENSCDSSFIQKVESSNEIPEKPYFEDTDSCKAVILEDAKKKEGSEEILTQSLEEKHEASDQNLKEVENSEAVVEVETFDKNEASCSKNSSEEIEDKQVEETIRENIVERLLRKTSATHHKDTEKSDLLVQDSKDSCEGIGVNKDSKGDSGVNENAIKEENKMFSEDSSNSADIHNYSDLVNSLEEDSASCASGLSKSTVDTSESIPMAQSQMAISTVEELPRSEEQLRDVIKMQLSSLRNMKKSSGYLPDLNRKSIFFHNLRKKRKSCDVKTIKPDTERENNEEEGKILEENCKETVTNDDSLVSLSDQTDFLILDVTGGIDRLTPEINENDNEKTEERCFAAVSSSGVEDVPIESNTELPTVNNIEDATKNYSPSKEIRDLLTSYRKKMSLNYFDANFSTLKGHDKFKKTQDQHQNKSSEDDSPAPETPSKVVLISVKKNISENFNEDPGIKRSVKNNEKSPFVSDSLEDFLKNESAQLKISYPIPKLGAEEGINESTKEISPFDSMVKVQKIEPVIEKETPQRERKLIKAKTLADMRRQFEKLNAKEAKKREKKEIKSEGPYVPFHRNSHIIYNNKKLWVTTKTSTSCAGVIGSSNSEQFSPPSNKKLSLLSTLHQRPKRSVSYKPGPLSKKCKLQDAFSRDKWTTELKALPQIYLEVTPQFNKPIDADVVHLVPIFDDCVITEERTNFALTALKTDSEPKSYTFPIPYKNNQTHLIVRKRVEPVAATTPVAEADPEKIVASVLNDLISYVEVKEIEDSLIKEDDVVLEEPEPVPDGTPKSRGRGRRLKRNKVDMELLRLSCKVIDVATNGTEDKPCSKSYCKMGCVCRSLLCESVFSDHCQMVDCMFGCKCPPSDTSSNSLHVHTVNHLEDKAKKNLAKLEREFTQTVIHTDNDTILVGSGKVRRCTKTPKKYTDYIGDVDDVFVKPEPDVEYKRPKVKKCSVVLERLNLRNIKPLCLFHRMYECGRCVNRLPLVDKPYCFVHNVFNCACNKDTNVRKTNYEVVKYKTGESCARIRKVFSQYKERNKDPIYNAKLRKKNPYSFLPQVMKETEVASKPTLIQFQSKQGSKRKQSFVVREEEPVDPGKETVLSYRDNQTDEDREIQVVSPNKEFHFVSPDDLQAVSPDKEFVLQRRRKKKLVMETQFQKANNGIFDGEIKLSLKENQCLIPFVHNQPSLEYLRILPWTNLIKNYNTRKMSIWAKESGTTILCNAAGYLPPRNFVNIRRLKHKSEFINWIVSNTLPDDIPRHLMHVILSPRKNHYMISGYCLKKAEDLSARHGARETQASTSFENLLTNVDSYETNCGKTDDLSLNSLLKNHSTFKFSRLYKSVLLKPKSKPVVKLKTATTSIKPVSGGAMEVNVLPLPRRPSHRDTETIEIDCGSTSQDGVSRPTSDVYDLDEVTSRLPKKLSDDTNSSALVPERTLKCTHKDMHNHKKTLVLTIKEVPKRRIYFDKDSPGDDFIVPLPRVHKFCRWRMIYLNSDFSYLNFTKSNYSIKYTDLLDVVKMASTVRSTITLRNQEIRQFYKTYTFGIFCVPDLQDRIFVGPYLKTENHNVETLRYLQGKLIDTETFNKIIGKKFNERSPVWLYETLPHNSIPDGLVIDITEDDEVPNDVSSEPSSRNLLCPPFVTALSDEELKAKHSINRYIVTNIPYLGYFGACQRDSKEIEVFWPNNTRGYRFPNVTLAKNLLIHYLSQIFCPIPQTFKINVIIMTQLDLKTNTPVKARYLTEPGPFFCGEFGIYEKESVPEDLLQECNVPSLDSLLQTYKESLENDESIVKLFGLFLMSNEELRKFPEPQQIIQWARTEIYIQEKLSDNYESEKSDLKSMISSKMQRIKLLRRGIRDDQMSSKVSETIEIPDSDDEDRHVSKVFVMQSAQKGKSFVLKQNISVLKEKDAKQSPVKNLGMPVVNKVI</sequence>
<feature type="compositionally biased region" description="Basic and acidic residues" evidence="1">
    <location>
        <begin position="83"/>
        <end position="107"/>
    </location>
</feature>
<keyword evidence="4" id="KW-1185">Reference proteome</keyword>
<evidence type="ECO:0000313" key="3">
    <source>
        <dbReference type="EMBL" id="EFA01593.1"/>
    </source>
</evidence>
<dbReference type="Pfam" id="PF16059">
    <property type="entry name" value="MGA_dom"/>
    <property type="match status" value="1"/>
</dbReference>
<dbReference type="InParanoid" id="D2A124"/>
<feature type="compositionally biased region" description="Polar residues" evidence="1">
    <location>
        <begin position="52"/>
        <end position="79"/>
    </location>
</feature>
<feature type="compositionally biased region" description="Polar residues" evidence="1">
    <location>
        <begin position="109"/>
        <end position="122"/>
    </location>
</feature>
<feature type="region of interest" description="Disordered" evidence="1">
    <location>
        <begin position="185"/>
        <end position="204"/>
    </location>
</feature>
<dbReference type="eggNOG" id="KOG3585">
    <property type="taxonomic scope" value="Eukaryota"/>
</dbReference>
<evidence type="ECO:0000313" key="4">
    <source>
        <dbReference type="Proteomes" id="UP000007266"/>
    </source>
</evidence>
<reference evidence="3 4" key="2">
    <citation type="journal article" date="2010" name="Nucleic Acids Res.">
        <title>BeetleBase in 2010: revisions to provide comprehensive genomic information for Tribolium castaneum.</title>
        <authorList>
            <person name="Kim H.S."/>
            <person name="Murphy T."/>
            <person name="Xia J."/>
            <person name="Caragea D."/>
            <person name="Park Y."/>
            <person name="Beeman R.W."/>
            <person name="Lorenzen M.D."/>
            <person name="Butcher S."/>
            <person name="Manak J.R."/>
            <person name="Brown S.J."/>
        </authorList>
    </citation>
    <scope>GENOME REANNOTATION</scope>
    <source>
        <strain evidence="3 4">Georgia GA2</strain>
    </source>
</reference>
<feature type="compositionally biased region" description="Basic and acidic residues" evidence="1">
    <location>
        <begin position="157"/>
        <end position="172"/>
    </location>
</feature>
<proteinExistence type="predicted"/>
<evidence type="ECO:0000256" key="1">
    <source>
        <dbReference type="SAM" id="MobiDB-lite"/>
    </source>
</evidence>
<dbReference type="HOGENOM" id="CLU_233549_0_0_1"/>
<organism evidence="3 4">
    <name type="scientific">Tribolium castaneum</name>
    <name type="common">Red flour beetle</name>
    <dbReference type="NCBI Taxonomy" id="7070"/>
    <lineage>
        <taxon>Eukaryota</taxon>
        <taxon>Metazoa</taxon>
        <taxon>Ecdysozoa</taxon>
        <taxon>Arthropoda</taxon>
        <taxon>Hexapoda</taxon>
        <taxon>Insecta</taxon>
        <taxon>Pterygota</taxon>
        <taxon>Neoptera</taxon>
        <taxon>Endopterygota</taxon>
        <taxon>Coleoptera</taxon>
        <taxon>Polyphaga</taxon>
        <taxon>Cucujiformia</taxon>
        <taxon>Tenebrionidae</taxon>
        <taxon>Tenebrionidae incertae sedis</taxon>
        <taxon>Tribolium</taxon>
    </lineage>
</organism>
<feature type="region of interest" description="Disordered" evidence="1">
    <location>
        <begin position="146"/>
        <end position="173"/>
    </location>
</feature>
<feature type="region of interest" description="Disordered" evidence="1">
    <location>
        <begin position="875"/>
        <end position="895"/>
    </location>
</feature>
<feature type="domain" description="MGA conserved" evidence="2">
    <location>
        <begin position="919"/>
        <end position="959"/>
    </location>
</feature>
<dbReference type="OrthoDB" id="6119313at2759"/>
<reference evidence="3 4" key="1">
    <citation type="journal article" date="2008" name="Nature">
        <title>The genome of the model beetle and pest Tribolium castaneum.</title>
        <authorList>
            <consortium name="Tribolium Genome Sequencing Consortium"/>
            <person name="Richards S."/>
            <person name="Gibbs R.A."/>
            <person name="Weinstock G.M."/>
            <person name="Brown S.J."/>
            <person name="Denell R."/>
            <person name="Beeman R.W."/>
            <person name="Gibbs R."/>
            <person name="Beeman R.W."/>
            <person name="Brown S.J."/>
            <person name="Bucher G."/>
            <person name="Friedrich M."/>
            <person name="Grimmelikhuijzen C.J."/>
            <person name="Klingler M."/>
            <person name="Lorenzen M."/>
            <person name="Richards S."/>
            <person name="Roth S."/>
            <person name="Schroder R."/>
            <person name="Tautz D."/>
            <person name="Zdobnov E.M."/>
            <person name="Muzny D."/>
            <person name="Gibbs R.A."/>
            <person name="Weinstock G.M."/>
            <person name="Attaway T."/>
            <person name="Bell S."/>
            <person name="Buhay C.J."/>
            <person name="Chandrabose M.N."/>
            <person name="Chavez D."/>
            <person name="Clerk-Blankenburg K.P."/>
            <person name="Cree A."/>
            <person name="Dao M."/>
            <person name="Davis C."/>
            <person name="Chacko J."/>
            <person name="Dinh H."/>
            <person name="Dugan-Rocha S."/>
            <person name="Fowler G."/>
            <person name="Garner T.T."/>
            <person name="Garnes J."/>
            <person name="Gnirke A."/>
            <person name="Hawes A."/>
            <person name="Hernandez J."/>
            <person name="Hines S."/>
            <person name="Holder M."/>
            <person name="Hume J."/>
            <person name="Jhangiani S.N."/>
            <person name="Joshi V."/>
            <person name="Khan Z.M."/>
            <person name="Jackson L."/>
            <person name="Kovar C."/>
            <person name="Kowis A."/>
            <person name="Lee S."/>
            <person name="Lewis L.R."/>
            <person name="Margolis J."/>
            <person name="Morgan M."/>
            <person name="Nazareth L.V."/>
            <person name="Nguyen N."/>
            <person name="Okwuonu G."/>
            <person name="Parker D."/>
            <person name="Richards S."/>
            <person name="Ruiz S.J."/>
            <person name="Santibanez J."/>
            <person name="Savard J."/>
            <person name="Scherer S.E."/>
            <person name="Schneider B."/>
            <person name="Sodergren E."/>
            <person name="Tautz D."/>
            <person name="Vattahil S."/>
            <person name="Villasana D."/>
            <person name="White C.S."/>
            <person name="Wright R."/>
            <person name="Park Y."/>
            <person name="Beeman R.W."/>
            <person name="Lord J."/>
            <person name="Oppert B."/>
            <person name="Lorenzen M."/>
            <person name="Brown S."/>
            <person name="Wang L."/>
            <person name="Savard J."/>
            <person name="Tautz D."/>
            <person name="Richards S."/>
            <person name="Weinstock G."/>
            <person name="Gibbs R.A."/>
            <person name="Liu Y."/>
            <person name="Worley K."/>
            <person name="Weinstock G."/>
            <person name="Elsik C.G."/>
            <person name="Reese J.T."/>
            <person name="Elhaik E."/>
            <person name="Landan G."/>
            <person name="Graur D."/>
            <person name="Arensburger P."/>
            <person name="Atkinson P."/>
            <person name="Beeman R.W."/>
            <person name="Beidler J."/>
            <person name="Brown S.J."/>
            <person name="Demuth J.P."/>
            <person name="Drury D.W."/>
            <person name="Du Y.Z."/>
            <person name="Fujiwara H."/>
            <person name="Lorenzen M."/>
            <person name="Maselli V."/>
            <person name="Osanai M."/>
            <person name="Park Y."/>
            <person name="Robertson H.M."/>
            <person name="Tu Z."/>
            <person name="Wang J.J."/>
            <person name="Wang S."/>
            <person name="Richards S."/>
            <person name="Song H."/>
            <person name="Zhang L."/>
            <person name="Sodergren E."/>
            <person name="Werner D."/>
            <person name="Stanke M."/>
            <person name="Morgenstern B."/>
            <person name="Solovyev V."/>
            <person name="Kosarev P."/>
            <person name="Brown G."/>
            <person name="Chen H.C."/>
            <person name="Ermolaeva O."/>
            <person name="Hlavina W."/>
            <person name="Kapustin Y."/>
            <person name="Kiryutin B."/>
            <person name="Kitts P."/>
            <person name="Maglott D."/>
            <person name="Pruitt K."/>
            <person name="Sapojnikov V."/>
            <person name="Souvorov A."/>
            <person name="Mackey A.J."/>
            <person name="Waterhouse R.M."/>
            <person name="Wyder S."/>
            <person name="Zdobnov E.M."/>
            <person name="Zdobnov E.M."/>
            <person name="Wyder S."/>
            <person name="Kriventseva E.V."/>
            <person name="Kadowaki T."/>
            <person name="Bork P."/>
            <person name="Aranda M."/>
            <person name="Bao R."/>
            <person name="Beermann A."/>
            <person name="Berns N."/>
            <person name="Bolognesi R."/>
            <person name="Bonneton F."/>
            <person name="Bopp D."/>
            <person name="Brown S.J."/>
            <person name="Bucher G."/>
            <person name="Butts T."/>
            <person name="Chaumot A."/>
            <person name="Denell R.E."/>
            <person name="Ferrier D.E."/>
            <person name="Friedrich M."/>
            <person name="Gordon C.M."/>
            <person name="Jindra M."/>
            <person name="Klingler M."/>
            <person name="Lan Q."/>
            <person name="Lattorff H.M."/>
            <person name="Laudet V."/>
            <person name="von Levetsow C."/>
            <person name="Liu Z."/>
            <person name="Lutz R."/>
            <person name="Lynch J.A."/>
            <person name="da Fonseca R.N."/>
            <person name="Posnien N."/>
            <person name="Reuter R."/>
            <person name="Roth S."/>
            <person name="Savard J."/>
            <person name="Schinko J.B."/>
            <person name="Schmitt C."/>
            <person name="Schoppmeier M."/>
            <person name="Schroder R."/>
            <person name="Shippy T.D."/>
            <person name="Simonnet F."/>
            <person name="Marques-Souza H."/>
            <person name="Tautz D."/>
            <person name="Tomoyasu Y."/>
            <person name="Trauner J."/>
            <person name="Van der Zee M."/>
            <person name="Vervoort M."/>
            <person name="Wittkopp N."/>
            <person name="Wimmer E.A."/>
            <person name="Yang X."/>
            <person name="Jones A.K."/>
            <person name="Sattelle D.B."/>
            <person name="Ebert P.R."/>
            <person name="Nelson D."/>
            <person name="Scott J.G."/>
            <person name="Beeman R.W."/>
            <person name="Muthukrishnan S."/>
            <person name="Kramer K.J."/>
            <person name="Arakane Y."/>
            <person name="Beeman R.W."/>
            <person name="Zhu Q."/>
            <person name="Hogenkamp D."/>
            <person name="Dixit R."/>
            <person name="Oppert B."/>
            <person name="Jiang H."/>
            <person name="Zou Z."/>
            <person name="Marshall J."/>
            <person name="Elpidina E."/>
            <person name="Vinokurov K."/>
            <person name="Oppert C."/>
            <person name="Zou Z."/>
            <person name="Evans J."/>
            <person name="Lu Z."/>
            <person name="Zhao P."/>
            <person name="Sumathipala N."/>
            <person name="Altincicek B."/>
            <person name="Vilcinskas A."/>
            <person name="Williams M."/>
            <person name="Hultmark D."/>
            <person name="Hetru C."/>
            <person name="Jiang H."/>
            <person name="Grimmelikhuijzen C.J."/>
            <person name="Hauser F."/>
            <person name="Cazzamali G."/>
            <person name="Williamson M."/>
            <person name="Park Y."/>
            <person name="Li B."/>
            <person name="Tanaka Y."/>
            <person name="Predel R."/>
            <person name="Neupert S."/>
            <person name="Schachtner J."/>
            <person name="Verleyen P."/>
            <person name="Raible F."/>
            <person name="Bork P."/>
            <person name="Friedrich M."/>
            <person name="Walden K.K."/>
            <person name="Robertson H.M."/>
            <person name="Angeli S."/>
            <person name="Foret S."/>
            <person name="Bucher G."/>
            <person name="Schuetz S."/>
            <person name="Maleszka R."/>
            <person name="Wimmer E.A."/>
            <person name="Beeman R.W."/>
            <person name="Lorenzen M."/>
            <person name="Tomoyasu Y."/>
            <person name="Miller S.C."/>
            <person name="Grossmann D."/>
            <person name="Bucher G."/>
        </authorList>
    </citation>
    <scope>NUCLEOTIDE SEQUENCE [LARGE SCALE GENOMIC DNA]</scope>
    <source>
        <strain evidence="3 4">Georgia GA2</strain>
    </source>
</reference>
<dbReference type="KEGG" id="tca:103312136"/>
<evidence type="ECO:0000259" key="2">
    <source>
        <dbReference type="Pfam" id="PF16059"/>
    </source>
</evidence>
<gene>
    <name evidence="3" type="primary">AUGUSTUS-3.0.2_07157</name>
    <name evidence="3" type="ORF">TcasGA2_TC007157</name>
</gene>
<dbReference type="Proteomes" id="UP000007266">
    <property type="component" value="Linkage group 4"/>
</dbReference>
<name>D2A124_TRICA</name>
<dbReference type="STRING" id="7070.D2A124"/>
<dbReference type="InterPro" id="IPR032060">
    <property type="entry name" value="MGA_dom"/>
</dbReference>
<feature type="compositionally biased region" description="Basic and acidic residues" evidence="1">
    <location>
        <begin position="513"/>
        <end position="526"/>
    </location>
</feature>
<feature type="region of interest" description="Disordered" evidence="1">
    <location>
        <begin position="29"/>
        <end position="129"/>
    </location>
</feature>
<protein>
    <recommendedName>
        <fullName evidence="2">MGA conserved domain-containing protein</fullName>
    </recommendedName>
</protein>
<feature type="region of interest" description="Disordered" evidence="1">
    <location>
        <begin position="513"/>
        <end position="535"/>
    </location>
</feature>
<dbReference type="EMBL" id="KQ971338">
    <property type="protein sequence ID" value="EFA01593.1"/>
    <property type="molecule type" value="Genomic_DNA"/>
</dbReference>